<keyword evidence="2" id="KW-1185">Reference proteome</keyword>
<feature type="non-terminal residue" evidence="1">
    <location>
        <position position="1"/>
    </location>
</feature>
<feature type="non-terminal residue" evidence="1">
    <location>
        <position position="126"/>
    </location>
</feature>
<evidence type="ECO:0008006" key="3">
    <source>
        <dbReference type="Google" id="ProtNLM"/>
    </source>
</evidence>
<protein>
    <recommendedName>
        <fullName evidence="3">RNA-directed DNA polymerase (Reverse transcriptase)</fullName>
    </recommendedName>
</protein>
<sequence>QRITSPDQQRCLAKLLGYQFEVKYEPRLENKAADALSRYGECELTVMLHNPIWLGSSQLLQEVKQDESVQKLLEEVEKNPDAKPGFTVQQGGLLYQGRLVLGTNSPSIPAPLKEFHETPMGGHSGF</sequence>
<evidence type="ECO:0000313" key="2">
    <source>
        <dbReference type="Proteomes" id="UP000265520"/>
    </source>
</evidence>
<comment type="caution">
    <text evidence="1">The sequence shown here is derived from an EMBL/GenBank/DDBJ whole genome shotgun (WGS) entry which is preliminary data.</text>
</comment>
<organism evidence="1 2">
    <name type="scientific">Trifolium medium</name>
    <dbReference type="NCBI Taxonomy" id="97028"/>
    <lineage>
        <taxon>Eukaryota</taxon>
        <taxon>Viridiplantae</taxon>
        <taxon>Streptophyta</taxon>
        <taxon>Embryophyta</taxon>
        <taxon>Tracheophyta</taxon>
        <taxon>Spermatophyta</taxon>
        <taxon>Magnoliopsida</taxon>
        <taxon>eudicotyledons</taxon>
        <taxon>Gunneridae</taxon>
        <taxon>Pentapetalae</taxon>
        <taxon>rosids</taxon>
        <taxon>fabids</taxon>
        <taxon>Fabales</taxon>
        <taxon>Fabaceae</taxon>
        <taxon>Papilionoideae</taxon>
        <taxon>50 kb inversion clade</taxon>
        <taxon>NPAAA clade</taxon>
        <taxon>Hologalegina</taxon>
        <taxon>IRL clade</taxon>
        <taxon>Trifolieae</taxon>
        <taxon>Trifolium</taxon>
    </lineage>
</organism>
<dbReference type="Proteomes" id="UP000265520">
    <property type="component" value="Unassembled WGS sequence"/>
</dbReference>
<proteinExistence type="predicted"/>
<reference evidence="1 2" key="1">
    <citation type="journal article" date="2018" name="Front. Plant Sci.">
        <title>Red Clover (Trifolium pratense) and Zigzag Clover (T. medium) - A Picture of Genomic Similarities and Differences.</title>
        <authorList>
            <person name="Dluhosova J."/>
            <person name="Istvanek J."/>
            <person name="Nedelnik J."/>
            <person name="Repkova J."/>
        </authorList>
    </citation>
    <scope>NUCLEOTIDE SEQUENCE [LARGE SCALE GENOMIC DNA]</scope>
    <source>
        <strain evidence="2">cv. 10/8</strain>
        <tissue evidence="1">Leaf</tissue>
    </source>
</reference>
<dbReference type="EMBL" id="LXQA010205465">
    <property type="protein sequence ID" value="MCI33566.1"/>
    <property type="molecule type" value="Genomic_DNA"/>
</dbReference>
<dbReference type="AlphaFoldDB" id="A0A392RCL8"/>
<name>A0A392RCL8_9FABA</name>
<accession>A0A392RCL8</accession>
<evidence type="ECO:0000313" key="1">
    <source>
        <dbReference type="EMBL" id="MCI33566.1"/>
    </source>
</evidence>